<keyword evidence="2" id="KW-1185">Reference proteome</keyword>
<reference evidence="1" key="1">
    <citation type="submission" date="2020-11" db="EMBL/GenBank/DDBJ databases">
        <authorList>
            <consortium name="DOE Joint Genome Institute"/>
            <person name="Ahrendt S."/>
            <person name="Riley R."/>
            <person name="Andreopoulos W."/>
            <person name="LaButti K."/>
            <person name="Pangilinan J."/>
            <person name="Ruiz-duenas F.J."/>
            <person name="Barrasa J.M."/>
            <person name="Sanchez-Garcia M."/>
            <person name="Camarero S."/>
            <person name="Miyauchi S."/>
            <person name="Serrano A."/>
            <person name="Linde D."/>
            <person name="Babiker R."/>
            <person name="Drula E."/>
            <person name="Ayuso-Fernandez I."/>
            <person name="Pacheco R."/>
            <person name="Padilla G."/>
            <person name="Ferreira P."/>
            <person name="Barriuso J."/>
            <person name="Kellner H."/>
            <person name="Castanera R."/>
            <person name="Alfaro M."/>
            <person name="Ramirez L."/>
            <person name="Pisabarro A.G."/>
            <person name="Kuo A."/>
            <person name="Tritt A."/>
            <person name="Lipzen A."/>
            <person name="He G."/>
            <person name="Yan M."/>
            <person name="Ng V."/>
            <person name="Cullen D."/>
            <person name="Martin F."/>
            <person name="Rosso M.-N."/>
            <person name="Henrissat B."/>
            <person name="Hibbett D."/>
            <person name="Martinez A.T."/>
            <person name="Grigoriev I.V."/>
        </authorList>
    </citation>
    <scope>NUCLEOTIDE SEQUENCE</scope>
    <source>
        <strain evidence="1">AH 44721</strain>
    </source>
</reference>
<dbReference type="AlphaFoldDB" id="A0A9P5NWL9"/>
<accession>A0A9P5NWL9</accession>
<name>A0A9P5NWL9_GYMJU</name>
<sequence>MADIRQMARELSSVSVLELMTYKSQPILEDSSCPDEQDPHGFTAFQSSISMVKAFFYPFSNLKDVGGSDQQDVSSIAGHSYLPLSLQLQWMASSSTKRKRTVMHALSMASSASASNSDSGNSFPNAPPPSIMCTDTSKAMQGASDKQSKFDERYKTAMQTNEEVLAAQMKNWTSDIYKHFKMPPVIKMKDDSTVQYLYVCKS</sequence>
<evidence type="ECO:0000313" key="2">
    <source>
        <dbReference type="Proteomes" id="UP000724874"/>
    </source>
</evidence>
<dbReference type="EMBL" id="JADNYJ010000009">
    <property type="protein sequence ID" value="KAF8909286.1"/>
    <property type="molecule type" value="Genomic_DNA"/>
</dbReference>
<dbReference type="OrthoDB" id="3064693at2759"/>
<protein>
    <submittedName>
        <fullName evidence="1">Uncharacterized protein</fullName>
    </submittedName>
</protein>
<evidence type="ECO:0000313" key="1">
    <source>
        <dbReference type="EMBL" id="KAF8909286.1"/>
    </source>
</evidence>
<gene>
    <name evidence="1" type="ORF">CPB84DRAFT_1843084</name>
</gene>
<organism evidence="1 2">
    <name type="scientific">Gymnopilus junonius</name>
    <name type="common">Spectacular rustgill mushroom</name>
    <name type="synonym">Gymnopilus spectabilis subsp. junonius</name>
    <dbReference type="NCBI Taxonomy" id="109634"/>
    <lineage>
        <taxon>Eukaryota</taxon>
        <taxon>Fungi</taxon>
        <taxon>Dikarya</taxon>
        <taxon>Basidiomycota</taxon>
        <taxon>Agaricomycotina</taxon>
        <taxon>Agaricomycetes</taxon>
        <taxon>Agaricomycetidae</taxon>
        <taxon>Agaricales</taxon>
        <taxon>Agaricineae</taxon>
        <taxon>Hymenogastraceae</taxon>
        <taxon>Gymnopilus</taxon>
    </lineage>
</organism>
<dbReference type="Proteomes" id="UP000724874">
    <property type="component" value="Unassembled WGS sequence"/>
</dbReference>
<comment type="caution">
    <text evidence="1">The sequence shown here is derived from an EMBL/GenBank/DDBJ whole genome shotgun (WGS) entry which is preliminary data.</text>
</comment>
<proteinExistence type="predicted"/>